<name>A0A226EMQ2_FOLCA</name>
<comment type="caution">
    <text evidence="2">The sequence shown here is derived from an EMBL/GenBank/DDBJ whole genome shotgun (WGS) entry which is preliminary data.</text>
</comment>
<protein>
    <recommendedName>
        <fullName evidence="4">Gustatory receptor</fullName>
    </recommendedName>
</protein>
<dbReference type="OMA" id="FGANHEE"/>
<organism evidence="2 3">
    <name type="scientific">Folsomia candida</name>
    <name type="common">Springtail</name>
    <dbReference type="NCBI Taxonomy" id="158441"/>
    <lineage>
        <taxon>Eukaryota</taxon>
        <taxon>Metazoa</taxon>
        <taxon>Ecdysozoa</taxon>
        <taxon>Arthropoda</taxon>
        <taxon>Hexapoda</taxon>
        <taxon>Collembola</taxon>
        <taxon>Entomobryomorpha</taxon>
        <taxon>Isotomoidea</taxon>
        <taxon>Isotomidae</taxon>
        <taxon>Proisotominae</taxon>
        <taxon>Folsomia</taxon>
    </lineage>
</organism>
<feature type="transmembrane region" description="Helical" evidence="1">
    <location>
        <begin position="193"/>
        <end position="210"/>
    </location>
</feature>
<evidence type="ECO:0008006" key="4">
    <source>
        <dbReference type="Google" id="ProtNLM"/>
    </source>
</evidence>
<feature type="transmembrane region" description="Helical" evidence="1">
    <location>
        <begin position="93"/>
        <end position="116"/>
    </location>
</feature>
<sequence length="366" mass="41892">MIFGPSDWSLKGPVVCNLLIYKFNLWLAAEANRKFFEFREFVYDNWGSDASTELVDRRSVLFLNELVTTDCGLKGSGFFTISYSFLGNSKHRLVAYSLIFVGFSIVAIYVVTLKIVKLDFRSLQQFVDSGIQDVARHFQLNTNQSNILEFMSNNNMTQISTQLDIEIVGKLVFIALHLLFATFNYILAVMLEVLVFLTCFAVCQLGYDFWDAVKSGSWSLQELMQCYEEMQSVMDELNATLGVQILSFLVAGIPYYGVNIVKMFDENWFQKLETIYFLLLYSSALLLAAEGHRKFQQFPEFIFHARKQFGANHEELSIFLTQMTTSQIGYKGFGFFTVRYGFLGNVLGLVLTHVIIMLQFKTTGKC</sequence>
<feature type="transmembrane region" description="Helical" evidence="1">
    <location>
        <begin position="340"/>
        <end position="360"/>
    </location>
</feature>
<feature type="transmembrane region" description="Helical" evidence="1">
    <location>
        <begin position="268"/>
        <end position="289"/>
    </location>
</feature>
<accession>A0A226EMQ2</accession>
<evidence type="ECO:0000256" key="1">
    <source>
        <dbReference type="SAM" id="Phobius"/>
    </source>
</evidence>
<proteinExistence type="predicted"/>
<reference evidence="2 3" key="1">
    <citation type="submission" date="2015-12" db="EMBL/GenBank/DDBJ databases">
        <title>The genome of Folsomia candida.</title>
        <authorList>
            <person name="Faddeeva A."/>
            <person name="Derks M.F."/>
            <person name="Anvar Y."/>
            <person name="Smit S."/>
            <person name="Van Straalen N."/>
            <person name="Roelofs D."/>
        </authorList>
    </citation>
    <scope>NUCLEOTIDE SEQUENCE [LARGE SCALE GENOMIC DNA]</scope>
    <source>
        <strain evidence="2 3">VU population</strain>
        <tissue evidence="2">Whole body</tissue>
    </source>
</reference>
<evidence type="ECO:0000313" key="2">
    <source>
        <dbReference type="EMBL" id="OXA58478.1"/>
    </source>
</evidence>
<feature type="transmembrane region" description="Helical" evidence="1">
    <location>
        <begin position="237"/>
        <end position="256"/>
    </location>
</feature>
<keyword evidence="1" id="KW-0472">Membrane</keyword>
<gene>
    <name evidence="2" type="ORF">Fcan01_07053</name>
</gene>
<dbReference type="AlphaFoldDB" id="A0A226EMQ2"/>
<dbReference type="OrthoDB" id="8297092at2759"/>
<dbReference type="EMBL" id="LNIX01000003">
    <property type="protein sequence ID" value="OXA58478.1"/>
    <property type="molecule type" value="Genomic_DNA"/>
</dbReference>
<keyword evidence="1" id="KW-0812">Transmembrane</keyword>
<evidence type="ECO:0000313" key="3">
    <source>
        <dbReference type="Proteomes" id="UP000198287"/>
    </source>
</evidence>
<keyword evidence="1" id="KW-1133">Transmembrane helix</keyword>
<dbReference type="Proteomes" id="UP000198287">
    <property type="component" value="Unassembled WGS sequence"/>
</dbReference>
<keyword evidence="3" id="KW-1185">Reference proteome</keyword>